<comment type="caution">
    <text evidence="3">The sequence shown here is derived from an EMBL/GenBank/DDBJ whole genome shotgun (WGS) entry which is preliminary data.</text>
</comment>
<dbReference type="PANTHER" id="PTHR38791:SF1">
    <property type="entry name" value="TRANSCRIPTION FACTOR, PUTATIVE-RELATED"/>
    <property type="match status" value="1"/>
</dbReference>
<accession>A0A9P9AHI2</accession>
<protein>
    <recommendedName>
        <fullName evidence="2">Zn(2)-C6 fungal-type domain-containing protein</fullName>
    </recommendedName>
</protein>
<dbReference type="PANTHER" id="PTHR38791">
    <property type="entry name" value="ZN(II)2CYS6 TRANSCRIPTION FACTOR (EUROFUNG)-RELATED-RELATED"/>
    <property type="match status" value="1"/>
</dbReference>
<sequence length="475" mass="52633">MVNKGRPSKDCLPCRKRKLQCDLKRESCGQCHRAKILCHGYRNLQDLAFRDETHVAKHKVLTRLGRNPPEATGLSMPISHLNVNMGTRCREAFFLLYVTGFSRSCTSLVPLYTQAPANGYLACSVDAVSLAFTAVQTESQQVMRLANKRYVAAIQGLGKALRDPKVLESDETLQSVLLLDAYEKLSSREVHTPPSWMSHIQGAISLVEARGTVNFSNPIARQLARNVVKILTITCGTAKVSVPESVLRLRRELDAFNTDTKWDFIRILIEIVNLRANIHHGGGGGGAGIVKKAKEIDQSLASLEEKLAEFWNPVPVVATISSGPGLLDGQYDIYPSHYATQIWNTSRTMRLEMNRIIGDDPRGSETGALETIKRISRQICHAVPQFILPGARPENTEPFSPIQKLQCRVLLAPLYLSAQLSTDRHMREWICSSIDYMAEKGNMRVAKNVADLLGTGSDVDSWAVWAMTGCYAMAA</sequence>
<keyword evidence="1" id="KW-0539">Nucleus</keyword>
<dbReference type="InterPro" id="IPR036864">
    <property type="entry name" value="Zn2-C6_fun-type_DNA-bd_sf"/>
</dbReference>
<dbReference type="GO" id="GO:0000981">
    <property type="term" value="F:DNA-binding transcription factor activity, RNA polymerase II-specific"/>
    <property type="evidence" value="ECO:0007669"/>
    <property type="project" value="InterPro"/>
</dbReference>
<name>A0A9P9AHI2_9HYPO</name>
<evidence type="ECO:0000259" key="2">
    <source>
        <dbReference type="PROSITE" id="PS50048"/>
    </source>
</evidence>
<gene>
    <name evidence="3" type="ORF">B0T10DRAFT_573741</name>
</gene>
<proteinExistence type="predicted"/>
<dbReference type="CDD" id="cd00067">
    <property type="entry name" value="GAL4"/>
    <property type="match status" value="1"/>
</dbReference>
<dbReference type="AlphaFoldDB" id="A0A9P9AHI2"/>
<reference evidence="3 4" key="1">
    <citation type="journal article" date="2021" name="Nat. Commun.">
        <title>Genetic determinants of endophytism in the Arabidopsis root mycobiome.</title>
        <authorList>
            <person name="Mesny F."/>
            <person name="Miyauchi S."/>
            <person name="Thiergart T."/>
            <person name="Pickel B."/>
            <person name="Atanasova L."/>
            <person name="Karlsson M."/>
            <person name="Huettel B."/>
            <person name="Barry K.W."/>
            <person name="Haridas S."/>
            <person name="Chen C."/>
            <person name="Bauer D."/>
            <person name="Andreopoulos W."/>
            <person name="Pangilinan J."/>
            <person name="LaButti K."/>
            <person name="Riley R."/>
            <person name="Lipzen A."/>
            <person name="Clum A."/>
            <person name="Drula E."/>
            <person name="Henrissat B."/>
            <person name="Kohler A."/>
            <person name="Grigoriev I.V."/>
            <person name="Martin F.M."/>
            <person name="Hacquard S."/>
        </authorList>
    </citation>
    <scope>NUCLEOTIDE SEQUENCE [LARGE SCALE GENOMIC DNA]</scope>
    <source>
        <strain evidence="3 4">MPI-CAGE-CH-0241</strain>
    </source>
</reference>
<evidence type="ECO:0000313" key="3">
    <source>
        <dbReference type="EMBL" id="KAH6866237.1"/>
    </source>
</evidence>
<dbReference type="PROSITE" id="PS50048">
    <property type="entry name" value="ZN2_CY6_FUNGAL_2"/>
    <property type="match status" value="1"/>
</dbReference>
<dbReference type="Pfam" id="PF11951">
    <property type="entry name" value="Fungal_trans_2"/>
    <property type="match status" value="1"/>
</dbReference>
<dbReference type="InterPro" id="IPR001138">
    <property type="entry name" value="Zn2Cys6_DnaBD"/>
</dbReference>
<organism evidence="3 4">
    <name type="scientific">Thelonectria olida</name>
    <dbReference type="NCBI Taxonomy" id="1576542"/>
    <lineage>
        <taxon>Eukaryota</taxon>
        <taxon>Fungi</taxon>
        <taxon>Dikarya</taxon>
        <taxon>Ascomycota</taxon>
        <taxon>Pezizomycotina</taxon>
        <taxon>Sordariomycetes</taxon>
        <taxon>Hypocreomycetidae</taxon>
        <taxon>Hypocreales</taxon>
        <taxon>Nectriaceae</taxon>
        <taxon>Thelonectria</taxon>
    </lineage>
</organism>
<dbReference type="InterPro" id="IPR053175">
    <property type="entry name" value="DHMBA_Reg_Transcription_Factor"/>
</dbReference>
<dbReference type="Pfam" id="PF00172">
    <property type="entry name" value="Zn_clus"/>
    <property type="match status" value="1"/>
</dbReference>
<dbReference type="InterPro" id="IPR021858">
    <property type="entry name" value="Fun_TF"/>
</dbReference>
<feature type="domain" description="Zn(2)-C6 fungal-type" evidence="2">
    <location>
        <begin position="10"/>
        <end position="38"/>
    </location>
</feature>
<dbReference type="GO" id="GO:0008270">
    <property type="term" value="F:zinc ion binding"/>
    <property type="evidence" value="ECO:0007669"/>
    <property type="project" value="InterPro"/>
</dbReference>
<dbReference type="Proteomes" id="UP000777438">
    <property type="component" value="Unassembled WGS sequence"/>
</dbReference>
<dbReference type="Gene3D" id="4.10.240.10">
    <property type="entry name" value="Zn(2)-C6 fungal-type DNA-binding domain"/>
    <property type="match status" value="1"/>
</dbReference>
<keyword evidence="4" id="KW-1185">Reference proteome</keyword>
<dbReference type="SMART" id="SM00066">
    <property type="entry name" value="GAL4"/>
    <property type="match status" value="1"/>
</dbReference>
<evidence type="ECO:0000256" key="1">
    <source>
        <dbReference type="ARBA" id="ARBA00023242"/>
    </source>
</evidence>
<dbReference type="EMBL" id="JAGPYM010000126">
    <property type="protein sequence ID" value="KAH6866237.1"/>
    <property type="molecule type" value="Genomic_DNA"/>
</dbReference>
<evidence type="ECO:0000313" key="4">
    <source>
        <dbReference type="Proteomes" id="UP000777438"/>
    </source>
</evidence>
<dbReference type="SUPFAM" id="SSF57701">
    <property type="entry name" value="Zn2/Cys6 DNA-binding domain"/>
    <property type="match status" value="1"/>
</dbReference>
<dbReference type="OrthoDB" id="5429770at2759"/>